<evidence type="ECO:0000313" key="2">
    <source>
        <dbReference type="Proteomes" id="UP000469385"/>
    </source>
</evidence>
<proteinExistence type="predicted"/>
<protein>
    <recommendedName>
        <fullName evidence="3">GAF domain-containing protein</fullName>
    </recommendedName>
</protein>
<gene>
    <name evidence="1" type="ORF">GON04_14635</name>
</gene>
<accession>A0A6N8IUU5</accession>
<organism evidence="1 2">
    <name type="scientific">Ramlibacter pinisoli</name>
    <dbReference type="NCBI Taxonomy" id="2682844"/>
    <lineage>
        <taxon>Bacteria</taxon>
        <taxon>Pseudomonadati</taxon>
        <taxon>Pseudomonadota</taxon>
        <taxon>Betaproteobacteria</taxon>
        <taxon>Burkholderiales</taxon>
        <taxon>Comamonadaceae</taxon>
        <taxon>Ramlibacter</taxon>
    </lineage>
</organism>
<sequence>MLYAAPLPSSPRTAGRSPRTEQAIQVVLRLLREQLGMDVVHVGQFSEGERRFRVVEALQHGPAAALATASGQRGTAAGELLEAPITLPDGRVHGTLCCHSPGDDPAQAERHLRLLRHGARLAARLLDQEEVLRELGRQVPSH</sequence>
<comment type="caution">
    <text evidence="1">The sequence shown here is derived from an EMBL/GenBank/DDBJ whole genome shotgun (WGS) entry which is preliminary data.</text>
</comment>
<evidence type="ECO:0000313" key="1">
    <source>
        <dbReference type="EMBL" id="MVQ30694.1"/>
    </source>
</evidence>
<reference evidence="1 2" key="1">
    <citation type="submission" date="2019-12" db="EMBL/GenBank/DDBJ databases">
        <authorList>
            <person name="Huq M.A."/>
        </authorList>
    </citation>
    <scope>NUCLEOTIDE SEQUENCE [LARGE SCALE GENOMIC DNA]</scope>
    <source>
        <strain evidence="1 2">MAH-25</strain>
    </source>
</reference>
<keyword evidence="2" id="KW-1185">Reference proteome</keyword>
<evidence type="ECO:0008006" key="3">
    <source>
        <dbReference type="Google" id="ProtNLM"/>
    </source>
</evidence>
<dbReference type="RefSeq" id="WP_157398822.1">
    <property type="nucleotide sequence ID" value="NZ_WSEL01000009.1"/>
</dbReference>
<dbReference type="EMBL" id="WSEL01000009">
    <property type="protein sequence ID" value="MVQ30694.1"/>
    <property type="molecule type" value="Genomic_DNA"/>
</dbReference>
<dbReference type="Proteomes" id="UP000469385">
    <property type="component" value="Unassembled WGS sequence"/>
</dbReference>
<dbReference type="SUPFAM" id="SSF55781">
    <property type="entry name" value="GAF domain-like"/>
    <property type="match status" value="1"/>
</dbReference>
<dbReference type="AlphaFoldDB" id="A0A6N8IUU5"/>
<name>A0A6N8IUU5_9BURK</name>